<proteinExistence type="predicted"/>
<protein>
    <submittedName>
        <fullName evidence="1">Uncharacterized protein</fullName>
    </submittedName>
</protein>
<keyword evidence="2" id="KW-1185">Reference proteome</keyword>
<sequence>MIRSFMTVGSHTCHQFINPRQSRLTEVHHYSYCQLCVHFGCGWWTHWQLSGHCLVISSCSHWSPAQCNLHSSDSPIQLLLFLLPCARLMAWLNGFKCCAPGLNSIKAAAYLRVL</sequence>
<name>A0AAD9PG39_RIDPI</name>
<dbReference type="Proteomes" id="UP001209878">
    <property type="component" value="Unassembled WGS sequence"/>
</dbReference>
<evidence type="ECO:0000313" key="1">
    <source>
        <dbReference type="EMBL" id="KAK2194174.1"/>
    </source>
</evidence>
<dbReference type="EMBL" id="JAODUO010000002">
    <property type="protein sequence ID" value="KAK2194174.1"/>
    <property type="molecule type" value="Genomic_DNA"/>
</dbReference>
<evidence type="ECO:0000313" key="2">
    <source>
        <dbReference type="Proteomes" id="UP001209878"/>
    </source>
</evidence>
<organism evidence="1 2">
    <name type="scientific">Ridgeia piscesae</name>
    <name type="common">Tubeworm</name>
    <dbReference type="NCBI Taxonomy" id="27915"/>
    <lineage>
        <taxon>Eukaryota</taxon>
        <taxon>Metazoa</taxon>
        <taxon>Spiralia</taxon>
        <taxon>Lophotrochozoa</taxon>
        <taxon>Annelida</taxon>
        <taxon>Polychaeta</taxon>
        <taxon>Sedentaria</taxon>
        <taxon>Canalipalpata</taxon>
        <taxon>Sabellida</taxon>
        <taxon>Siboglinidae</taxon>
        <taxon>Ridgeia</taxon>
    </lineage>
</organism>
<reference evidence="1" key="1">
    <citation type="journal article" date="2023" name="Mol. Biol. Evol.">
        <title>Third-Generation Sequencing Reveals the Adaptive Role of the Epigenome in Three Deep-Sea Polychaetes.</title>
        <authorList>
            <person name="Perez M."/>
            <person name="Aroh O."/>
            <person name="Sun Y."/>
            <person name="Lan Y."/>
            <person name="Juniper S.K."/>
            <person name="Young C.R."/>
            <person name="Angers B."/>
            <person name="Qian P.Y."/>
        </authorList>
    </citation>
    <scope>NUCLEOTIDE SEQUENCE</scope>
    <source>
        <strain evidence="1">R07B-5</strain>
    </source>
</reference>
<dbReference type="AlphaFoldDB" id="A0AAD9PG39"/>
<accession>A0AAD9PG39</accession>
<comment type="caution">
    <text evidence="1">The sequence shown here is derived from an EMBL/GenBank/DDBJ whole genome shotgun (WGS) entry which is preliminary data.</text>
</comment>
<gene>
    <name evidence="1" type="ORF">NP493_2g19024</name>
</gene>